<keyword evidence="2" id="KW-1185">Reference proteome</keyword>
<comment type="caution">
    <text evidence="1">The sequence shown here is derived from an EMBL/GenBank/DDBJ whole genome shotgun (WGS) entry which is preliminary data.</text>
</comment>
<dbReference type="AlphaFoldDB" id="A0AAV4Y498"/>
<reference evidence="1 2" key="1">
    <citation type="submission" date="2021-06" db="EMBL/GenBank/DDBJ databases">
        <title>Caerostris extrusa draft genome.</title>
        <authorList>
            <person name="Kono N."/>
            <person name="Arakawa K."/>
        </authorList>
    </citation>
    <scope>NUCLEOTIDE SEQUENCE [LARGE SCALE GENOMIC DNA]</scope>
</reference>
<dbReference type="Proteomes" id="UP001054945">
    <property type="component" value="Unassembled WGS sequence"/>
</dbReference>
<accession>A0AAV4Y498</accession>
<organism evidence="1 2">
    <name type="scientific">Caerostris extrusa</name>
    <name type="common">Bark spider</name>
    <name type="synonym">Caerostris bankana</name>
    <dbReference type="NCBI Taxonomy" id="172846"/>
    <lineage>
        <taxon>Eukaryota</taxon>
        <taxon>Metazoa</taxon>
        <taxon>Ecdysozoa</taxon>
        <taxon>Arthropoda</taxon>
        <taxon>Chelicerata</taxon>
        <taxon>Arachnida</taxon>
        <taxon>Araneae</taxon>
        <taxon>Araneomorphae</taxon>
        <taxon>Entelegynae</taxon>
        <taxon>Araneoidea</taxon>
        <taxon>Araneidae</taxon>
        <taxon>Caerostris</taxon>
    </lineage>
</organism>
<proteinExistence type="predicted"/>
<sequence>MHRSMWANFAETTLVTLECDAFTFSNHLRQREFIMVIYRYYPLRHDKRTNLTLQSYNPETNHATFPELICLLELSLLLQ</sequence>
<protein>
    <submittedName>
        <fullName evidence="1">Uncharacterized protein</fullName>
    </submittedName>
</protein>
<dbReference type="EMBL" id="BPLR01018754">
    <property type="protein sequence ID" value="GIZ02052.1"/>
    <property type="molecule type" value="Genomic_DNA"/>
</dbReference>
<evidence type="ECO:0000313" key="1">
    <source>
        <dbReference type="EMBL" id="GIZ02052.1"/>
    </source>
</evidence>
<gene>
    <name evidence="1" type="ORF">CEXT_140071</name>
</gene>
<evidence type="ECO:0000313" key="2">
    <source>
        <dbReference type="Proteomes" id="UP001054945"/>
    </source>
</evidence>
<name>A0AAV4Y498_CAEEX</name>